<dbReference type="PANTHER" id="PTHR43479">
    <property type="entry name" value="ACREF/ENVCD OPERON REPRESSOR-RELATED"/>
    <property type="match status" value="1"/>
</dbReference>
<dbReference type="SUPFAM" id="SSF48498">
    <property type="entry name" value="Tetracyclin repressor-like, C-terminal domain"/>
    <property type="match status" value="1"/>
</dbReference>
<dbReference type="EMBL" id="JAFREM010000018">
    <property type="protein sequence ID" value="MBO1306851.1"/>
    <property type="molecule type" value="Genomic_DNA"/>
</dbReference>
<gene>
    <name evidence="4" type="ORF">JZO70_11805</name>
</gene>
<comment type="caution">
    <text evidence="4">The sequence shown here is derived from an EMBL/GenBank/DDBJ whole genome shotgun (WGS) entry which is preliminary data.</text>
</comment>
<evidence type="ECO:0000256" key="1">
    <source>
        <dbReference type="ARBA" id="ARBA00023125"/>
    </source>
</evidence>
<dbReference type="RefSeq" id="WP_207673772.1">
    <property type="nucleotide sequence ID" value="NZ_JAFREM010000018.1"/>
</dbReference>
<dbReference type="PRINTS" id="PR00455">
    <property type="entry name" value="HTHTETR"/>
</dbReference>
<keyword evidence="5" id="KW-1185">Reference proteome</keyword>
<feature type="DNA-binding region" description="H-T-H motif" evidence="2">
    <location>
        <begin position="33"/>
        <end position="52"/>
    </location>
</feature>
<dbReference type="PROSITE" id="PS50977">
    <property type="entry name" value="HTH_TETR_2"/>
    <property type="match status" value="1"/>
</dbReference>
<dbReference type="InterPro" id="IPR036271">
    <property type="entry name" value="Tet_transcr_reg_TetR-rel_C_sf"/>
</dbReference>
<evidence type="ECO:0000313" key="5">
    <source>
        <dbReference type="Proteomes" id="UP000664601"/>
    </source>
</evidence>
<name>A0ABS3LB56_9ENTE</name>
<sequence length="207" mass="24612">METKREQEKKRKERFIIEKSRELFTTQGFEQTSMNEIVTRTSFTKRTLYKYFTNKEDLYFGVILDSYRNLWEKIVSKIDQGNTAIEKLELAVVSFQEFYKKEPTLLKLMSLTNQVNSETETPYKKKFYEFNNEMFEALGKIFSLGLVDKTIREDIDLKYTMSSFVFTITSFFNMLSLSGNSFLSYMEIDEDEFISYNLQQFLAMVKA</sequence>
<dbReference type="Gene3D" id="1.10.357.10">
    <property type="entry name" value="Tetracycline Repressor, domain 2"/>
    <property type="match status" value="1"/>
</dbReference>
<evidence type="ECO:0000259" key="3">
    <source>
        <dbReference type="PROSITE" id="PS50977"/>
    </source>
</evidence>
<proteinExistence type="predicted"/>
<reference evidence="4 5" key="1">
    <citation type="submission" date="2021-03" db="EMBL/GenBank/DDBJ databases">
        <title>Enterococcal diversity collection.</title>
        <authorList>
            <person name="Gilmore M.S."/>
            <person name="Schwartzman J."/>
            <person name="Van Tyne D."/>
            <person name="Martin M."/>
            <person name="Earl A.M."/>
            <person name="Manson A.L."/>
            <person name="Straub T."/>
            <person name="Salamzade R."/>
            <person name="Saavedra J."/>
            <person name="Lebreton F."/>
            <person name="Prichula J."/>
            <person name="Schaufler K."/>
            <person name="Gaca A."/>
            <person name="Sgardioli B."/>
            <person name="Wagenaar J."/>
            <person name="Strong T."/>
        </authorList>
    </citation>
    <scope>NUCLEOTIDE SEQUENCE [LARGE SCALE GENOMIC DNA]</scope>
    <source>
        <strain evidence="4 5">669A</strain>
    </source>
</reference>
<dbReference type="Proteomes" id="UP000664601">
    <property type="component" value="Unassembled WGS sequence"/>
</dbReference>
<dbReference type="PANTHER" id="PTHR43479:SF11">
    <property type="entry name" value="ACREF_ENVCD OPERON REPRESSOR-RELATED"/>
    <property type="match status" value="1"/>
</dbReference>
<dbReference type="InterPro" id="IPR009057">
    <property type="entry name" value="Homeodomain-like_sf"/>
</dbReference>
<dbReference type="InterPro" id="IPR001647">
    <property type="entry name" value="HTH_TetR"/>
</dbReference>
<evidence type="ECO:0000313" key="4">
    <source>
        <dbReference type="EMBL" id="MBO1306851.1"/>
    </source>
</evidence>
<evidence type="ECO:0000256" key="2">
    <source>
        <dbReference type="PROSITE-ProRule" id="PRU00335"/>
    </source>
</evidence>
<dbReference type="Gene3D" id="1.10.10.60">
    <property type="entry name" value="Homeodomain-like"/>
    <property type="match status" value="1"/>
</dbReference>
<accession>A0ABS3LB56</accession>
<organism evidence="4 5">
    <name type="scientific">Candidatus Enterococcus moelleringii</name>
    <dbReference type="NCBI Taxonomy" id="2815325"/>
    <lineage>
        <taxon>Bacteria</taxon>
        <taxon>Bacillati</taxon>
        <taxon>Bacillota</taxon>
        <taxon>Bacilli</taxon>
        <taxon>Lactobacillales</taxon>
        <taxon>Enterococcaceae</taxon>
        <taxon>Enterococcus</taxon>
    </lineage>
</organism>
<dbReference type="InterPro" id="IPR050624">
    <property type="entry name" value="HTH-type_Tx_Regulator"/>
</dbReference>
<feature type="domain" description="HTH tetR-type" evidence="3">
    <location>
        <begin position="10"/>
        <end position="70"/>
    </location>
</feature>
<dbReference type="SUPFAM" id="SSF46689">
    <property type="entry name" value="Homeodomain-like"/>
    <property type="match status" value="1"/>
</dbReference>
<dbReference type="Pfam" id="PF00440">
    <property type="entry name" value="TetR_N"/>
    <property type="match status" value="1"/>
</dbReference>
<keyword evidence="1 2" id="KW-0238">DNA-binding</keyword>
<protein>
    <submittedName>
        <fullName evidence="4">TetR/AcrR family transcriptional regulator</fullName>
    </submittedName>
</protein>